<dbReference type="InterPro" id="IPR009936">
    <property type="entry name" value="DUF1468"/>
</dbReference>
<feature type="transmembrane region" description="Helical" evidence="1">
    <location>
        <begin position="55"/>
        <end position="78"/>
    </location>
</feature>
<reference evidence="4" key="1">
    <citation type="submission" date="2018-05" db="EMBL/GenBank/DDBJ databases">
        <authorList>
            <person name="Du Z."/>
            <person name="Wang X."/>
        </authorList>
    </citation>
    <scope>NUCLEOTIDE SEQUENCE [LARGE SCALE GENOMIC DNA]</scope>
    <source>
        <strain evidence="4">CQN31</strain>
    </source>
</reference>
<dbReference type="OrthoDB" id="6183775at2"/>
<comment type="caution">
    <text evidence="3">The sequence shown here is derived from an EMBL/GenBank/DDBJ whole genome shotgun (WGS) entry which is preliminary data.</text>
</comment>
<dbReference type="Pfam" id="PF07331">
    <property type="entry name" value="TctB"/>
    <property type="match status" value="1"/>
</dbReference>
<evidence type="ECO:0000259" key="2">
    <source>
        <dbReference type="Pfam" id="PF07331"/>
    </source>
</evidence>
<feature type="transmembrane region" description="Helical" evidence="1">
    <location>
        <begin position="146"/>
        <end position="167"/>
    </location>
</feature>
<evidence type="ECO:0000313" key="3">
    <source>
        <dbReference type="EMBL" id="PWS36862.1"/>
    </source>
</evidence>
<proteinExistence type="predicted"/>
<dbReference type="EMBL" id="QGNA01000003">
    <property type="protein sequence ID" value="PWS36862.1"/>
    <property type="molecule type" value="Genomic_DNA"/>
</dbReference>
<feature type="transmembrane region" description="Helical" evidence="1">
    <location>
        <begin position="110"/>
        <end position="134"/>
    </location>
</feature>
<feature type="transmembrane region" description="Helical" evidence="1">
    <location>
        <begin position="12"/>
        <end position="35"/>
    </location>
</feature>
<protein>
    <submittedName>
        <fullName evidence="3">Tricarboxylate transporter</fullName>
    </submittedName>
</protein>
<evidence type="ECO:0000313" key="4">
    <source>
        <dbReference type="Proteomes" id="UP000245765"/>
    </source>
</evidence>
<dbReference type="AlphaFoldDB" id="A0A317FEQ9"/>
<keyword evidence="1" id="KW-0812">Transmembrane</keyword>
<feature type="domain" description="DUF1468" evidence="2">
    <location>
        <begin position="22"/>
        <end position="168"/>
    </location>
</feature>
<dbReference type="Proteomes" id="UP000245765">
    <property type="component" value="Unassembled WGS sequence"/>
</dbReference>
<evidence type="ECO:0000256" key="1">
    <source>
        <dbReference type="SAM" id="Phobius"/>
    </source>
</evidence>
<gene>
    <name evidence="3" type="ORF">DFH01_15300</name>
</gene>
<accession>A0A317FEQ9</accession>
<keyword evidence="1" id="KW-1133">Transmembrane helix</keyword>
<keyword evidence="4" id="KW-1185">Reference proteome</keyword>
<organism evidence="3 4">
    <name type="scientific">Falsiroseomonas bella</name>
    <dbReference type="NCBI Taxonomy" id="2184016"/>
    <lineage>
        <taxon>Bacteria</taxon>
        <taxon>Pseudomonadati</taxon>
        <taxon>Pseudomonadota</taxon>
        <taxon>Alphaproteobacteria</taxon>
        <taxon>Acetobacterales</taxon>
        <taxon>Roseomonadaceae</taxon>
        <taxon>Falsiroseomonas</taxon>
    </lineage>
</organism>
<name>A0A317FEQ9_9PROT</name>
<sequence length="178" mass="18600">MELHVPQTAAHGGVGVGTMEAVASLGFMAAGAAAIWDSLRLGAGWAADGPQTGYFPFWIGLLLVTASAINLVGVALAARPRGGELRGRAAPLFLSWEQLRTVATVFVPTAIYVAAIPFIGLYVASALLVAWFMWRLGGFGPLRATASGVATALVAFAVFEIWFLVALPKGPLEELLGY</sequence>
<keyword evidence="1" id="KW-0472">Membrane</keyword>